<name>A0A0F9KSY8_9ZZZZ</name>
<dbReference type="SUPFAM" id="SSF51412">
    <property type="entry name" value="Inosine monophosphate dehydrogenase (IMPDH)"/>
    <property type="match status" value="1"/>
</dbReference>
<reference evidence="1" key="1">
    <citation type="journal article" date="2015" name="Nature">
        <title>Complex archaea that bridge the gap between prokaryotes and eukaryotes.</title>
        <authorList>
            <person name="Spang A."/>
            <person name="Saw J.H."/>
            <person name="Jorgensen S.L."/>
            <person name="Zaremba-Niedzwiedzka K."/>
            <person name="Martijn J."/>
            <person name="Lind A.E."/>
            <person name="van Eijk R."/>
            <person name="Schleper C."/>
            <person name="Guy L."/>
            <person name="Ettema T.J."/>
        </authorList>
    </citation>
    <scope>NUCLEOTIDE SEQUENCE</scope>
</reference>
<dbReference type="SUPFAM" id="SSF51395">
    <property type="entry name" value="FMN-linked oxidoreductases"/>
    <property type="match status" value="1"/>
</dbReference>
<dbReference type="PANTHER" id="PTHR32332">
    <property type="entry name" value="2-NITROPROPANE DIOXYGENASE"/>
    <property type="match status" value="1"/>
</dbReference>
<organism evidence="1">
    <name type="scientific">marine sediment metagenome</name>
    <dbReference type="NCBI Taxonomy" id="412755"/>
    <lineage>
        <taxon>unclassified sequences</taxon>
        <taxon>metagenomes</taxon>
        <taxon>ecological metagenomes</taxon>
    </lineage>
</organism>
<dbReference type="InterPro" id="IPR013785">
    <property type="entry name" value="Aldolase_TIM"/>
</dbReference>
<dbReference type="AlphaFoldDB" id="A0A0F9KSY8"/>
<comment type="caution">
    <text evidence="1">The sequence shown here is derived from an EMBL/GenBank/DDBJ whole genome shotgun (WGS) entry which is preliminary data.</text>
</comment>
<accession>A0A0F9KSY8</accession>
<gene>
    <name evidence="1" type="ORF">LCGC14_1596830</name>
</gene>
<evidence type="ECO:0008006" key="2">
    <source>
        <dbReference type="Google" id="ProtNLM"/>
    </source>
</evidence>
<protein>
    <recommendedName>
        <fullName evidence="2">Nitronate monooxygenase domain-containing protein</fullName>
    </recommendedName>
</protein>
<dbReference type="Gene3D" id="3.20.20.70">
    <property type="entry name" value="Aldolase class I"/>
    <property type="match status" value="2"/>
</dbReference>
<sequence length="634" mass="65226">MAHSFEILVMTPAALGDPTLAVAAQRAGHLGILNAELPLPEGLLEAGLDTLARMTDGGYGLRIDDPDAALALAGRHGARGLGCIVLGAPCALANPETVAAIRAAGVAVLIETTRWDDRLAGPLAAQGVILKGHEAGGMVGEATSFILLQQAMTAGAERIIVRGGVGLHSAGALRAGGAGGVVLDDQCLMLRESALAERLAQTLGRMTGAETALIEGADGLRWRGVERPGQGSAAALRSNVARAGSDGQADVARAAFGWDLAAGQIAPMGQAAAFAPDLAQRHASLGRLARAIQDHSAAAVARAARGDVLGEGQGVAAPHGTRWPIVQGPMTRVSDTSGFAQSVAEGGGLPMIALALMRPAQADTLLAEVAGKLAGKPWGVGLLGFAPSALIKAQVEVALKHGPGFALIAGGRPDQAVALEADGIPSYLHVPSPRLLSMFLEQGARRFVFEGRECGGHVGPMSSMVLWDSMVRTLLDEVTDPKQAEGLSVLFAGGIHDARSAAMVAALAAPLADLGIKVGVLMGTAYLFTEEAVSGGGIVPTFQKMLLDCRETVTLETGTGHASRAALSPFAEEFAERRRTLEAQGVGAEDMREALEDLTLGRLRIASKATERKGDDLKKVGVARQKQEGMYMIG</sequence>
<feature type="non-terminal residue" evidence="1">
    <location>
        <position position="634"/>
    </location>
</feature>
<evidence type="ECO:0000313" key="1">
    <source>
        <dbReference type="EMBL" id="KKM25253.1"/>
    </source>
</evidence>
<dbReference type="EMBL" id="LAZR01012753">
    <property type="protein sequence ID" value="KKM25253.1"/>
    <property type="molecule type" value="Genomic_DNA"/>
</dbReference>
<proteinExistence type="predicted"/>